<dbReference type="Gene3D" id="3.30.300.30">
    <property type="match status" value="1"/>
</dbReference>
<dbReference type="InterPro" id="IPR006162">
    <property type="entry name" value="Ppantetheine_attach_site"/>
</dbReference>
<evidence type="ECO:0000256" key="1">
    <source>
        <dbReference type="ARBA" id="ARBA00022450"/>
    </source>
</evidence>
<name>A0A7C8IS11_9PEZI</name>
<dbReference type="PROSITE" id="PS00455">
    <property type="entry name" value="AMP_BINDING"/>
    <property type="match status" value="1"/>
</dbReference>
<dbReference type="Gene3D" id="3.30.559.30">
    <property type="entry name" value="Nonribosomal peptide synthetase, condensation domain"/>
    <property type="match status" value="1"/>
</dbReference>
<dbReference type="CDD" id="cd19532">
    <property type="entry name" value="C_PKS-NRPS"/>
    <property type="match status" value="1"/>
</dbReference>
<evidence type="ECO:0000256" key="2">
    <source>
        <dbReference type="ARBA" id="ARBA00022553"/>
    </source>
</evidence>
<keyword evidence="9" id="KW-1185">Reference proteome</keyword>
<dbReference type="InterPro" id="IPR013120">
    <property type="entry name" value="FAR_NAD-bd"/>
</dbReference>
<keyword evidence="5" id="KW-0560">Oxidoreductase</keyword>
<evidence type="ECO:0000259" key="7">
    <source>
        <dbReference type="PROSITE" id="PS50075"/>
    </source>
</evidence>
<dbReference type="GO" id="GO:0031177">
    <property type="term" value="F:phosphopantetheine binding"/>
    <property type="evidence" value="ECO:0007669"/>
    <property type="project" value="InterPro"/>
</dbReference>
<dbReference type="InterPro" id="IPR042099">
    <property type="entry name" value="ANL_N_sf"/>
</dbReference>
<dbReference type="Gene3D" id="1.10.1200.10">
    <property type="entry name" value="ACP-like"/>
    <property type="match status" value="2"/>
</dbReference>
<evidence type="ECO:0000256" key="6">
    <source>
        <dbReference type="SAM" id="MobiDB-lite"/>
    </source>
</evidence>
<keyword evidence="1" id="KW-0596">Phosphopantetheine</keyword>
<protein>
    <recommendedName>
        <fullName evidence="7">Carrier domain-containing protein</fullName>
    </recommendedName>
</protein>
<evidence type="ECO:0000256" key="4">
    <source>
        <dbReference type="ARBA" id="ARBA00022603"/>
    </source>
</evidence>
<feature type="region of interest" description="Disordered" evidence="6">
    <location>
        <begin position="956"/>
        <end position="999"/>
    </location>
</feature>
<dbReference type="InterPro" id="IPR036736">
    <property type="entry name" value="ACP-like_sf"/>
</dbReference>
<evidence type="ECO:0000256" key="5">
    <source>
        <dbReference type="ARBA" id="ARBA00023002"/>
    </source>
</evidence>
<dbReference type="SMART" id="SM00823">
    <property type="entry name" value="PKS_PP"/>
    <property type="match status" value="1"/>
</dbReference>
<dbReference type="InterPro" id="IPR001242">
    <property type="entry name" value="Condensation_dom"/>
</dbReference>
<dbReference type="GO" id="GO:0005737">
    <property type="term" value="C:cytoplasm"/>
    <property type="evidence" value="ECO:0007669"/>
    <property type="project" value="TreeGrafter"/>
</dbReference>
<dbReference type="Pfam" id="PF23297">
    <property type="entry name" value="ACP_SdgA_C"/>
    <property type="match status" value="1"/>
</dbReference>
<dbReference type="GO" id="GO:0043041">
    <property type="term" value="P:amino acid activation for nonribosomal peptide biosynthetic process"/>
    <property type="evidence" value="ECO:0007669"/>
    <property type="project" value="TreeGrafter"/>
</dbReference>
<keyword evidence="2" id="KW-0597">Phosphoprotein</keyword>
<feature type="compositionally biased region" description="Basic and acidic residues" evidence="6">
    <location>
        <begin position="956"/>
        <end position="979"/>
    </location>
</feature>
<dbReference type="PROSITE" id="PS50075">
    <property type="entry name" value="CARRIER"/>
    <property type="match status" value="2"/>
</dbReference>
<dbReference type="Pfam" id="PF00501">
    <property type="entry name" value="AMP-binding"/>
    <property type="match status" value="1"/>
</dbReference>
<dbReference type="CDD" id="cd05930">
    <property type="entry name" value="A_NRPS"/>
    <property type="match status" value="1"/>
</dbReference>
<dbReference type="Pfam" id="PF07993">
    <property type="entry name" value="NAD_binding_4"/>
    <property type="match status" value="1"/>
</dbReference>
<dbReference type="InterPro" id="IPR020845">
    <property type="entry name" value="AMP-binding_CS"/>
</dbReference>
<dbReference type="PANTHER" id="PTHR45527">
    <property type="entry name" value="NONRIBOSOMAL PEPTIDE SYNTHETASE"/>
    <property type="match status" value="1"/>
</dbReference>
<dbReference type="Proteomes" id="UP000481858">
    <property type="component" value="Unassembled WGS sequence"/>
</dbReference>
<dbReference type="PANTHER" id="PTHR45527:SF1">
    <property type="entry name" value="FATTY ACID SYNTHASE"/>
    <property type="match status" value="1"/>
</dbReference>
<dbReference type="Pfam" id="PF00668">
    <property type="entry name" value="Condensation"/>
    <property type="match status" value="2"/>
</dbReference>
<dbReference type="Pfam" id="PF08659">
    <property type="entry name" value="KR"/>
    <property type="match status" value="1"/>
</dbReference>
<dbReference type="GO" id="GO:0008168">
    <property type="term" value="F:methyltransferase activity"/>
    <property type="evidence" value="ECO:0007669"/>
    <property type="project" value="UniProtKB-KW"/>
</dbReference>
<comment type="caution">
    <text evidence="8">The sequence shown here is derived from an EMBL/GenBank/DDBJ whole genome shotgun (WGS) entry which is preliminary data.</text>
</comment>
<dbReference type="InterPro" id="IPR057326">
    <property type="entry name" value="KR_dom"/>
</dbReference>
<proteinExistence type="predicted"/>
<dbReference type="SMART" id="SM00822">
    <property type="entry name" value="PKS_KR"/>
    <property type="match status" value="1"/>
</dbReference>
<dbReference type="SUPFAM" id="SSF47336">
    <property type="entry name" value="ACP-like"/>
    <property type="match status" value="2"/>
</dbReference>
<dbReference type="GO" id="GO:0016491">
    <property type="term" value="F:oxidoreductase activity"/>
    <property type="evidence" value="ECO:0007669"/>
    <property type="project" value="UniProtKB-KW"/>
</dbReference>
<feature type="region of interest" description="Disordered" evidence="6">
    <location>
        <begin position="845"/>
        <end position="866"/>
    </location>
</feature>
<dbReference type="GO" id="GO:0044550">
    <property type="term" value="P:secondary metabolite biosynthetic process"/>
    <property type="evidence" value="ECO:0007669"/>
    <property type="project" value="TreeGrafter"/>
</dbReference>
<dbReference type="Gene3D" id="3.40.50.12780">
    <property type="entry name" value="N-terminal domain of ligase-like"/>
    <property type="match status" value="1"/>
</dbReference>
<feature type="compositionally biased region" description="Polar residues" evidence="6">
    <location>
        <begin position="852"/>
        <end position="866"/>
    </location>
</feature>
<organism evidence="8 9">
    <name type="scientific">Xylaria multiplex</name>
    <dbReference type="NCBI Taxonomy" id="323545"/>
    <lineage>
        <taxon>Eukaryota</taxon>
        <taxon>Fungi</taxon>
        <taxon>Dikarya</taxon>
        <taxon>Ascomycota</taxon>
        <taxon>Pezizomycotina</taxon>
        <taxon>Sordariomycetes</taxon>
        <taxon>Xylariomycetidae</taxon>
        <taxon>Xylariales</taxon>
        <taxon>Xylariaceae</taxon>
        <taxon>Xylaria</taxon>
    </lineage>
</organism>
<dbReference type="InterPro" id="IPR000873">
    <property type="entry name" value="AMP-dep_synth/lig_dom"/>
</dbReference>
<dbReference type="SUPFAM" id="SSF51735">
    <property type="entry name" value="NAD(P)-binding Rossmann-fold domains"/>
    <property type="match status" value="2"/>
</dbReference>
<dbReference type="GO" id="GO:0016874">
    <property type="term" value="F:ligase activity"/>
    <property type="evidence" value="ECO:0007669"/>
    <property type="project" value="UniProtKB-KW"/>
</dbReference>
<feature type="domain" description="Carrier" evidence="7">
    <location>
        <begin position="1945"/>
        <end position="2025"/>
    </location>
</feature>
<gene>
    <name evidence="8" type="ORF">GQX73_g6858</name>
</gene>
<dbReference type="PROSITE" id="PS00012">
    <property type="entry name" value="PHOSPHOPANTETHEINE"/>
    <property type="match status" value="2"/>
</dbReference>
<dbReference type="InterPro" id="IPR045851">
    <property type="entry name" value="AMP-bd_C_sf"/>
</dbReference>
<feature type="domain" description="Carrier" evidence="7">
    <location>
        <begin position="873"/>
        <end position="951"/>
    </location>
</feature>
<dbReference type="Gene3D" id="3.30.559.10">
    <property type="entry name" value="Chloramphenicol acetyltransferase-like domain"/>
    <property type="match status" value="1"/>
</dbReference>
<dbReference type="SUPFAM" id="SSF52777">
    <property type="entry name" value="CoA-dependent acyltransferases"/>
    <property type="match status" value="2"/>
</dbReference>
<dbReference type="InterPro" id="IPR023213">
    <property type="entry name" value="CAT-like_dom_sf"/>
</dbReference>
<dbReference type="InterPro" id="IPR009081">
    <property type="entry name" value="PP-bd_ACP"/>
</dbReference>
<evidence type="ECO:0000256" key="3">
    <source>
        <dbReference type="ARBA" id="ARBA00022598"/>
    </source>
</evidence>
<keyword evidence="4" id="KW-0489">Methyltransferase</keyword>
<dbReference type="InterPro" id="IPR020806">
    <property type="entry name" value="PKS_PP-bd"/>
</dbReference>
<dbReference type="Pfam" id="PF00550">
    <property type="entry name" value="PP-binding"/>
    <property type="match status" value="1"/>
</dbReference>
<dbReference type="SUPFAM" id="SSF56801">
    <property type="entry name" value="Acetyl-CoA synthetase-like"/>
    <property type="match status" value="1"/>
</dbReference>
<dbReference type="InParanoid" id="A0A7C8IS11"/>
<dbReference type="InterPro" id="IPR036291">
    <property type="entry name" value="NAD(P)-bd_dom_sf"/>
</dbReference>
<reference evidence="8 9" key="1">
    <citation type="submission" date="2019-12" db="EMBL/GenBank/DDBJ databases">
        <title>Draft genome sequence of the ascomycete Xylaria multiplex DSM 110363.</title>
        <authorList>
            <person name="Buettner E."/>
            <person name="Kellner H."/>
        </authorList>
    </citation>
    <scope>NUCLEOTIDE SEQUENCE [LARGE SCALE GENOMIC DNA]</scope>
    <source>
        <strain evidence="8 9">DSM 110363</strain>
    </source>
</reference>
<keyword evidence="4" id="KW-0808">Transferase</keyword>
<evidence type="ECO:0000313" key="8">
    <source>
        <dbReference type="EMBL" id="KAF2966684.1"/>
    </source>
</evidence>
<dbReference type="InterPro" id="IPR013968">
    <property type="entry name" value="PKS_KR"/>
</dbReference>
<keyword evidence="3" id="KW-0436">Ligase</keyword>
<accession>A0A7C8IS11</accession>
<dbReference type="GO" id="GO:0032259">
    <property type="term" value="P:methylation"/>
    <property type="evidence" value="ECO:0007669"/>
    <property type="project" value="UniProtKB-KW"/>
</dbReference>
<sequence length="2391" mass="264377">MEITNETVRVPFMVGTLPGWWLGREDGRTQSPTITEVQWDSVLRRCQFSGTDSILRDTDDQLNQTVSVMISQAINPSVSRLRDPLAEANGELPIQDLTIIGNFSPLVTQTAHSIRQYLLPFASNILILNNLEDVVDRSILPGSSVLCICDLEEPCFQQMGSRKFHAAKTIFKNARHIIWASSGCQAANPHANPYASMIIGLGRSAIMEYPHVRLQTLDFEVWHPSNSKMLAEMFLRLVYLGLPAFHDIMWSVENELIITKDSIHIPRIIPDDALNRRFNSSRREIEYPVSLENNPIEISYKGDSLYLREKSPLLPPPHQRNDEYITVKVQYSTMAPMLSSDNHRFFVCIGFSVPSGQKAIVLSPINASLITVPQEDMINLDWTGDDASNLRELLLVLLCESISHGVTETLWVHNADEDIQEVLRVISLSSGINLFLSTSSQSSKGGSVFIHERTPTRNLQPLVPPKVERFVDMTFRNSVCLSNLMEAAVRSGADAHCPFVTSNEEFSMSLLSSRRESWAIMQSAARSLRVAAKAQYIAQPISVDAISQSLVSQHHLTIIDWASVNTVSVQATPLNAHELFSSSKTYLLIGLTGDVGMSLCEWMVNHGAKYLAVASRSPKINREVIEYLQSKGAVLQVFAFDIADKAALDRAHKEIVSTMPPIAGVANAAMVLKDKTLDNMSLQDFEDVLRPKVEGSQNLDDLFYATELDFFILFSSMSSVVGNPAQSNYGAANMFMLSLAARRRRRGLSASVIDIAMLLGVGYVARSLTSTNSVIESQMSRFAYLALSETDFHAIFAEAIFTGKSDLGSDPELMTGLGAHSNAPWRSVSRFSHYLTSVMNGDPSAENRLAGSESQNNSIHQVSSRVSKTDNDEDAIKVLRAALVAKLGFALQESHENIDQKTPLVAMGIDSLIAVEIRSWLLKELGVDVPVFQILSGWSVEEICRDSMAKFRHLQEDEKERVKTNNDSEPHELSFHDSPGEIAPAQPLSHSDTIPIATHKDQTGSDTILAYQRTGEMSEAQARLFFLHDFLRNKTNYNVGYIGKIAGEICVTKLSRALQAVGLKHEGLRTSFYIEQSTGKATQAVNREPCITLEHKTISSQDDLKKETELLRHYVFDIEKADTVKVVVLSYTESLHHIIILHHHIALDGLEFWTEMYKTPVDHLPLFGFSKSPARQLLTAYDTETIDIELAPELVRSVRQTASKLGVTAFHFYLTSLAVMLAHCLDARDFSIGIVDANRPDQEDLQTIGHFLNMLPLRFHLDPQQSFQDLARKSRDLTLGALSNSLSFNTILDHLRVQRAGNVHPLFQVALNYRVGFSATSPLGKGVIEWTGGINAKNPYDLMIDITETGRKTIVSLTSQNYLYGAEDSRFIMKWYMRSIEGLARAPSTYVGNCPFYNQQDVDTALSKGLGKSMELDWGGTIVDRIESMAHKYSDIIAVKDGHGHSITYAQMMVRSGCIANSLRSHPIKTGSYVAMLLEPTIDAICCLLAVLRLGLVWVPLDTAHPQPRLSAMVADCLPCAIVCSNATHLTASQIAMSTTRVLDLDKPISAVSEVENNSQRAKPAVLLYTSGSTGKPKGVQVTHFNILNHVFGNTSTYGIGREVVLQQSSFGFDICLDQIFTAIANGGTLIVVGKEGRGDPTHIAHLISSERVTYTNFVPSEYLSLLHYSSSTLSSCKSWRYAVALGEKVGPQLRRGFRDLGLGTSLVFVNAYGPTEATISCARGRVSYINEEDVVTQRDSLWPLPNYSLIITNTQGKPLPSGFPGEICILGDGVSLGYLNRPEENNNQFFEPPFNVHQGGQPGAAVAYRTGDRGRLLEDGSLQVLGRFEGDSQVKIHGIRVELDEIANVIIQMAPTAILNVAVSYRKASDLLVAFVVFQKQFDGNPSELIEQLKHNVPLPPYMCPAVIMQVAQLPLNVNGKQDRTAIDNLPVSGPSQTTPSSAECSTSLERQLKKIWQDVLAALPGKPQNITTSSDFWKLGGNSMSALKLRASLQTCFGIKFTLPELFQMTDLHTMASNIELKRPGHTQDIDWDAEVAALCHNLPQPQIPFPDFPVSKGIVVLTGATGFLGTHILRRLVSDERVKEVHCVAIRHDSEGNPRHVSVKDKKIIEYSGDLSDHFLGLPNSSFQFLAENADLIIHNGAHVSFLRTYQSLRSVNVLSTRAILELAIPRGIPLHFISTASVATVSGESRPLHEVSVSRKRPKFSANNGYGESKWVSESLLERAALNQRARIWIHRLSSVIGDGAPQLDIMAALFHHSSLMRAVPIFDSGRLEGAFDVVEVEQVSAALAQTALASACLVEQPTGIRYLHHCGDKKILPEELKYYLEEREGVSFAQISLYQWLETAVKNGLSRTIYEFLSDAKDSEQKILLPVLAKSTKESFELPVET</sequence>
<dbReference type="Gene3D" id="3.40.50.720">
    <property type="entry name" value="NAD(P)-binding Rossmann-like Domain"/>
    <property type="match status" value="2"/>
</dbReference>
<evidence type="ECO:0000313" key="9">
    <source>
        <dbReference type="Proteomes" id="UP000481858"/>
    </source>
</evidence>
<dbReference type="EMBL" id="WUBL01000083">
    <property type="protein sequence ID" value="KAF2966684.1"/>
    <property type="molecule type" value="Genomic_DNA"/>
</dbReference>
<dbReference type="OrthoDB" id="416786at2759"/>